<accession>D4XU09</accession>
<organism evidence="1 2">
    <name type="scientific">Acinetobacter haemolyticus ATCC 19194</name>
    <dbReference type="NCBI Taxonomy" id="707232"/>
    <lineage>
        <taxon>Bacteria</taxon>
        <taxon>Pseudomonadati</taxon>
        <taxon>Pseudomonadota</taxon>
        <taxon>Gammaproteobacteria</taxon>
        <taxon>Moraxellales</taxon>
        <taxon>Moraxellaceae</taxon>
        <taxon>Acinetobacter</taxon>
    </lineage>
</organism>
<dbReference type="EMBL" id="ADMT01000233">
    <property type="protein sequence ID" value="EFF81310.1"/>
    <property type="molecule type" value="Genomic_DNA"/>
</dbReference>
<proteinExistence type="predicted"/>
<dbReference type="Proteomes" id="UP000003085">
    <property type="component" value="Unassembled WGS sequence"/>
</dbReference>
<comment type="caution">
    <text evidence="1">The sequence shown here is derived from an EMBL/GenBank/DDBJ whole genome shotgun (WGS) entry which is preliminary data.</text>
</comment>
<evidence type="ECO:0000313" key="1">
    <source>
        <dbReference type="EMBL" id="EFF81310.1"/>
    </source>
</evidence>
<sequence>MRALGVMNNVLAIPGALGQVLRDYCHMEWWETHELRSEIANPTLPQKHKELIEAFRGELDEAISRGQITPAQFEAVIADECESNAEVVERLKAIRLEVFSV</sequence>
<evidence type="ECO:0000313" key="2">
    <source>
        <dbReference type="Proteomes" id="UP000003085"/>
    </source>
</evidence>
<name>D4XU09_ACIHA</name>
<dbReference type="AlphaFoldDB" id="D4XU09"/>
<protein>
    <submittedName>
        <fullName evidence="1">Uncharacterized protein</fullName>
    </submittedName>
</protein>
<dbReference type="HOGENOM" id="CLU_2285295_0_0_6"/>
<gene>
    <name evidence="1" type="ORF">HMP0015_3201</name>
</gene>
<reference evidence="2" key="1">
    <citation type="submission" date="2010-03" db="EMBL/GenBank/DDBJ databases">
        <title>Complete sequence of Mobiluncus curtisii ATCC 43063.</title>
        <authorList>
            <person name="Muzny D."/>
            <person name="Qin X."/>
            <person name="Deng J."/>
            <person name="Jiang H."/>
            <person name="Liu Y."/>
            <person name="Qu J."/>
            <person name="Song X.-Z."/>
            <person name="Zhang L."/>
            <person name="Thornton R."/>
            <person name="Coyle M."/>
            <person name="Francisco L."/>
            <person name="Jackson L."/>
            <person name="Javaid M."/>
            <person name="Korchina V."/>
            <person name="Kovar C."/>
            <person name="Mata R."/>
            <person name="Mathew T."/>
            <person name="Ngo R."/>
            <person name="Nguyen L."/>
            <person name="Nguyen N."/>
            <person name="Okwuonu G."/>
            <person name="Ongeri F."/>
            <person name="Pham C."/>
            <person name="Simmons D."/>
            <person name="Wilczek-Boney K."/>
            <person name="Hale W."/>
            <person name="Jakkamsetti A."/>
            <person name="Pham P."/>
            <person name="Ruth R."/>
            <person name="San Lucas F."/>
            <person name="Warren J."/>
            <person name="Zhang J."/>
            <person name="Zhao Z."/>
            <person name="Zhou C."/>
            <person name="Zhu D."/>
            <person name="Lee S."/>
            <person name="Bess C."/>
            <person name="Blankenburg K."/>
            <person name="Forbes L."/>
            <person name="Fu Q."/>
            <person name="Gubbala S."/>
            <person name="Hirani K."/>
            <person name="Jayaseelan J.C."/>
            <person name="Lara F."/>
            <person name="Munidasa M."/>
            <person name="Palculict T."/>
            <person name="Patil S."/>
            <person name="Pu L.-L."/>
            <person name="Saada N."/>
            <person name="Tang L."/>
            <person name="Weissenberger G."/>
            <person name="Zhu Y."/>
            <person name="Hemphill L."/>
            <person name="Shang Y."/>
            <person name="Youmans B."/>
            <person name="Ayvaz T."/>
            <person name="Ross M."/>
            <person name="Santibanez J."/>
            <person name="Aqrawi P."/>
            <person name="Gross S."/>
            <person name="Joshi V."/>
            <person name="Fowler G."/>
            <person name="Nazareth L."/>
            <person name="Reid J."/>
            <person name="Worley K."/>
            <person name="Petrosino J."/>
            <person name="Highlander S."/>
            <person name="Gibbs R."/>
            <person name="Gibbs R."/>
        </authorList>
    </citation>
    <scope>NUCLEOTIDE SEQUENCE [LARGE SCALE GENOMIC DNA]</scope>
    <source>
        <strain evidence="2">ATCC 19194</strain>
    </source>
</reference>